<feature type="transmembrane region" description="Helical" evidence="5">
    <location>
        <begin position="141"/>
        <end position="163"/>
    </location>
</feature>
<feature type="domain" description="Integral membrane bound transporter" evidence="6">
    <location>
        <begin position="30"/>
        <end position="157"/>
    </location>
</feature>
<evidence type="ECO:0000256" key="3">
    <source>
        <dbReference type="ARBA" id="ARBA00022989"/>
    </source>
</evidence>
<gene>
    <name evidence="7" type="ORF">PXX05_04680</name>
</gene>
<keyword evidence="4 5" id="KW-0472">Membrane</keyword>
<evidence type="ECO:0000256" key="5">
    <source>
        <dbReference type="SAM" id="Phobius"/>
    </source>
</evidence>
<dbReference type="Proteomes" id="UP001222087">
    <property type="component" value="Chromosome"/>
</dbReference>
<dbReference type="InterPro" id="IPR049453">
    <property type="entry name" value="Memb_transporter_dom"/>
</dbReference>
<dbReference type="Pfam" id="PF13515">
    <property type="entry name" value="FUSC_2"/>
    <property type="match status" value="1"/>
</dbReference>
<feature type="transmembrane region" description="Helical" evidence="5">
    <location>
        <begin position="12"/>
        <end position="33"/>
    </location>
</feature>
<sequence>MQKIDYLRKQLGYARFIHLILIYTLGLLSYVLLTVPHKWWILLTVLVISSGLEPGLMVDRALQRIKGTLLALTLMIPLLYLLQVNYRLIPVIFIGSAVGMVVASLNFRRYDICVFFITLFALLLTGTTFTDLILESPIEMVTNRGICTFIGIAIVLIGDYFLFDAFHYSQKLYLLHQIIVYNLIRNAAQELQTSSMKVSTPYIYMEQLRAQFNHGFTLIADSGKSLRSELQTSPDLKQKITEFQDIIWELRRILFAMSFSALILKSQEVTNEHFKNYQKLISQARKAFIKRR</sequence>
<dbReference type="RefSeq" id="WP_275089904.1">
    <property type="nucleotide sequence ID" value="NZ_CP119078.1"/>
</dbReference>
<evidence type="ECO:0000313" key="8">
    <source>
        <dbReference type="Proteomes" id="UP001222087"/>
    </source>
</evidence>
<feature type="transmembrane region" description="Helical" evidence="5">
    <location>
        <begin position="112"/>
        <end position="129"/>
    </location>
</feature>
<evidence type="ECO:0000256" key="4">
    <source>
        <dbReference type="ARBA" id="ARBA00023136"/>
    </source>
</evidence>
<comment type="subcellular location">
    <subcellularLocation>
        <location evidence="1">Membrane</location>
        <topology evidence="1">Multi-pass membrane protein</topology>
    </subcellularLocation>
</comment>
<evidence type="ECO:0000256" key="1">
    <source>
        <dbReference type="ARBA" id="ARBA00004141"/>
    </source>
</evidence>
<keyword evidence="8" id="KW-1185">Reference proteome</keyword>
<proteinExistence type="predicted"/>
<feature type="transmembrane region" description="Helical" evidence="5">
    <location>
        <begin position="39"/>
        <end position="58"/>
    </location>
</feature>
<evidence type="ECO:0000256" key="2">
    <source>
        <dbReference type="ARBA" id="ARBA00022692"/>
    </source>
</evidence>
<evidence type="ECO:0000313" key="7">
    <source>
        <dbReference type="EMBL" id="WED44087.1"/>
    </source>
</evidence>
<keyword evidence="3 5" id="KW-1133">Transmembrane helix</keyword>
<reference evidence="7 8" key="1">
    <citation type="submission" date="2023-02" db="EMBL/GenBank/DDBJ databases">
        <title>Genome Sequence of L. cardiaca H63T.</title>
        <authorList>
            <person name="Lopez A.E."/>
            <person name="Cianciotto N.P."/>
        </authorList>
    </citation>
    <scope>NUCLEOTIDE SEQUENCE [LARGE SCALE GENOMIC DNA]</scope>
    <source>
        <strain evidence="7 8">H63</strain>
    </source>
</reference>
<organism evidence="7 8">
    <name type="scientific">Legionella cardiaca</name>
    <dbReference type="NCBI Taxonomy" id="1071983"/>
    <lineage>
        <taxon>Bacteria</taxon>
        <taxon>Pseudomonadati</taxon>
        <taxon>Pseudomonadota</taxon>
        <taxon>Gammaproteobacteria</taxon>
        <taxon>Legionellales</taxon>
        <taxon>Legionellaceae</taxon>
        <taxon>Legionella</taxon>
    </lineage>
</organism>
<evidence type="ECO:0000259" key="6">
    <source>
        <dbReference type="Pfam" id="PF13515"/>
    </source>
</evidence>
<dbReference type="EMBL" id="CP119078">
    <property type="protein sequence ID" value="WED44087.1"/>
    <property type="molecule type" value="Genomic_DNA"/>
</dbReference>
<feature type="transmembrane region" description="Helical" evidence="5">
    <location>
        <begin position="88"/>
        <end position="105"/>
    </location>
</feature>
<feature type="transmembrane region" description="Helical" evidence="5">
    <location>
        <begin position="65"/>
        <end position="82"/>
    </location>
</feature>
<accession>A0ABY8ATS2</accession>
<name>A0ABY8ATS2_9GAMM</name>
<keyword evidence="2 5" id="KW-0812">Transmembrane</keyword>
<protein>
    <submittedName>
        <fullName evidence="7">FUSC family protein</fullName>
    </submittedName>
</protein>